<gene>
    <name evidence="2" type="ORF">GCK32_005737</name>
</gene>
<comment type="caution">
    <text evidence="2">The sequence shown here is derived from an EMBL/GenBank/DDBJ whole genome shotgun (WGS) entry which is preliminary data.</text>
</comment>
<protein>
    <submittedName>
        <fullName evidence="2">Uncharacterized protein</fullName>
    </submittedName>
</protein>
<dbReference type="AlphaFoldDB" id="A0AAN8FYU4"/>
<organism evidence="2 3">
    <name type="scientific">Trichostrongylus colubriformis</name>
    <name type="common">Black scour worm</name>
    <dbReference type="NCBI Taxonomy" id="6319"/>
    <lineage>
        <taxon>Eukaryota</taxon>
        <taxon>Metazoa</taxon>
        <taxon>Ecdysozoa</taxon>
        <taxon>Nematoda</taxon>
        <taxon>Chromadorea</taxon>
        <taxon>Rhabditida</taxon>
        <taxon>Rhabditina</taxon>
        <taxon>Rhabditomorpha</taxon>
        <taxon>Strongyloidea</taxon>
        <taxon>Trichostrongylidae</taxon>
        <taxon>Trichostrongylus</taxon>
    </lineage>
</organism>
<accession>A0AAN8FYU4</accession>
<feature type="region of interest" description="Disordered" evidence="1">
    <location>
        <begin position="1"/>
        <end position="35"/>
    </location>
</feature>
<dbReference type="EMBL" id="WIXE01003421">
    <property type="protein sequence ID" value="KAK5983967.1"/>
    <property type="molecule type" value="Genomic_DNA"/>
</dbReference>
<proteinExistence type="predicted"/>
<sequence>MSSASLNADGPLQGPQNRGAAQPDRGEAHAEPKRRRQFVNFTGEEFPAVAETSKQGKYPVLRYPIPGQTLSFTFEHLRTTTQGRVVYRCTGCRKLGKTTSVGVLSYCKF</sequence>
<dbReference type="Proteomes" id="UP001331761">
    <property type="component" value="Unassembled WGS sequence"/>
</dbReference>
<name>A0AAN8FYU4_TRICO</name>
<evidence type="ECO:0000313" key="3">
    <source>
        <dbReference type="Proteomes" id="UP001331761"/>
    </source>
</evidence>
<evidence type="ECO:0000256" key="1">
    <source>
        <dbReference type="SAM" id="MobiDB-lite"/>
    </source>
</evidence>
<evidence type="ECO:0000313" key="2">
    <source>
        <dbReference type="EMBL" id="KAK5983967.1"/>
    </source>
</evidence>
<reference evidence="2 3" key="1">
    <citation type="submission" date="2019-10" db="EMBL/GenBank/DDBJ databases">
        <title>Assembly and Annotation for the nematode Trichostrongylus colubriformis.</title>
        <authorList>
            <person name="Martin J."/>
        </authorList>
    </citation>
    <scope>NUCLEOTIDE SEQUENCE [LARGE SCALE GENOMIC DNA]</scope>
    <source>
        <strain evidence="2">G859</strain>
        <tissue evidence="2">Whole worm</tissue>
    </source>
</reference>
<keyword evidence="3" id="KW-1185">Reference proteome</keyword>